<gene>
    <name evidence="2" type="ORF">LCGC14_0468070</name>
</gene>
<reference evidence="2" key="1">
    <citation type="journal article" date="2015" name="Nature">
        <title>Complex archaea that bridge the gap between prokaryotes and eukaryotes.</title>
        <authorList>
            <person name="Spang A."/>
            <person name="Saw J.H."/>
            <person name="Jorgensen S.L."/>
            <person name="Zaremba-Niedzwiedzka K."/>
            <person name="Martijn J."/>
            <person name="Lind A.E."/>
            <person name="van Eijk R."/>
            <person name="Schleper C."/>
            <person name="Guy L."/>
            <person name="Ettema T.J."/>
        </authorList>
    </citation>
    <scope>NUCLEOTIDE SEQUENCE</scope>
</reference>
<protein>
    <recommendedName>
        <fullName evidence="1">ChsH2 rubredoxin-like zinc ribbon domain-containing protein</fullName>
    </recommendedName>
</protein>
<name>A0A0F9SD33_9ZZZZ</name>
<feature type="domain" description="ChsH2 rubredoxin-like zinc ribbon" evidence="1">
    <location>
        <begin position="47"/>
        <end position="76"/>
    </location>
</feature>
<dbReference type="InterPro" id="IPR052513">
    <property type="entry name" value="Thioester_dehydratase-like"/>
</dbReference>
<dbReference type="EMBL" id="LAZR01000491">
    <property type="protein sequence ID" value="KKN66760.1"/>
    <property type="molecule type" value="Genomic_DNA"/>
</dbReference>
<dbReference type="InterPro" id="IPR012340">
    <property type="entry name" value="NA-bd_OB-fold"/>
</dbReference>
<dbReference type="PANTHER" id="PTHR34075">
    <property type="entry name" value="BLR3430 PROTEIN"/>
    <property type="match status" value="1"/>
</dbReference>
<dbReference type="Pfam" id="PF12172">
    <property type="entry name" value="zf-ChsH2"/>
    <property type="match status" value="1"/>
</dbReference>
<dbReference type="InterPro" id="IPR022002">
    <property type="entry name" value="ChsH2_Znr"/>
</dbReference>
<organism evidence="2">
    <name type="scientific">marine sediment metagenome</name>
    <dbReference type="NCBI Taxonomy" id="412755"/>
    <lineage>
        <taxon>unclassified sequences</taxon>
        <taxon>metagenomes</taxon>
        <taxon>ecological metagenomes</taxon>
    </lineage>
</organism>
<comment type="caution">
    <text evidence="2">The sequence shown here is derived from an EMBL/GenBank/DDBJ whole genome shotgun (WGS) entry which is preliminary data.</text>
</comment>
<proteinExistence type="predicted"/>
<dbReference type="Gene3D" id="6.10.30.10">
    <property type="match status" value="1"/>
</dbReference>
<accession>A0A0F9SD33</accession>
<dbReference type="SUPFAM" id="SSF50249">
    <property type="entry name" value="Nucleic acid-binding proteins"/>
    <property type="match status" value="1"/>
</dbReference>
<dbReference type="AlphaFoldDB" id="A0A0F9SD33"/>
<evidence type="ECO:0000313" key="2">
    <source>
        <dbReference type="EMBL" id="KKN66760.1"/>
    </source>
</evidence>
<evidence type="ECO:0000259" key="1">
    <source>
        <dbReference type="Pfam" id="PF12172"/>
    </source>
</evidence>
<dbReference type="PANTHER" id="PTHR34075:SF5">
    <property type="entry name" value="BLR3430 PROTEIN"/>
    <property type="match status" value="1"/>
</dbReference>
<sequence>MSKFTQRKSMDYIKKVYKETRKMAGSWYLSKYKYKYNQTHMQPFLSKLKEKKLVGLECSGCNTVYFPPRFVCGKCLIKPDRWVDIRETGRVSTFVISYIKDPVTGEVQETTSVAIHHDGADTTNLAGLNPKIKPKDIYIGMPVKVHWKENPTGGLLDIEYYDALGDDSVDLELRKD</sequence>